<evidence type="ECO:0000313" key="1">
    <source>
        <dbReference type="EMBL" id="KAK3780065.1"/>
    </source>
</evidence>
<dbReference type="EMBL" id="JAWDGP010002763">
    <property type="protein sequence ID" value="KAK3780065.1"/>
    <property type="molecule type" value="Genomic_DNA"/>
</dbReference>
<reference evidence="1" key="1">
    <citation type="journal article" date="2023" name="G3 (Bethesda)">
        <title>A reference genome for the long-term kleptoplast-retaining sea slug Elysia crispata morphotype clarki.</title>
        <authorList>
            <person name="Eastman K.E."/>
            <person name="Pendleton A.L."/>
            <person name="Shaikh M.A."/>
            <person name="Suttiyut T."/>
            <person name="Ogas R."/>
            <person name="Tomko P."/>
            <person name="Gavelis G."/>
            <person name="Widhalm J.R."/>
            <person name="Wisecaver J.H."/>
        </authorList>
    </citation>
    <scope>NUCLEOTIDE SEQUENCE</scope>
    <source>
        <strain evidence="1">ECLA1</strain>
    </source>
</reference>
<gene>
    <name evidence="1" type="ORF">RRG08_064108</name>
</gene>
<sequence length="59" mass="6228">SFIFASAIFLTRLTKSPCVAWVTFLSTGSISGVTCIVITATGHSTVICAPDSVPSRFDF</sequence>
<organism evidence="1 2">
    <name type="scientific">Elysia crispata</name>
    <name type="common">lettuce slug</name>
    <dbReference type="NCBI Taxonomy" id="231223"/>
    <lineage>
        <taxon>Eukaryota</taxon>
        <taxon>Metazoa</taxon>
        <taxon>Spiralia</taxon>
        <taxon>Lophotrochozoa</taxon>
        <taxon>Mollusca</taxon>
        <taxon>Gastropoda</taxon>
        <taxon>Heterobranchia</taxon>
        <taxon>Euthyneura</taxon>
        <taxon>Panpulmonata</taxon>
        <taxon>Sacoglossa</taxon>
        <taxon>Placobranchoidea</taxon>
        <taxon>Plakobranchidae</taxon>
        <taxon>Elysia</taxon>
    </lineage>
</organism>
<protein>
    <submittedName>
        <fullName evidence="1">Uncharacterized protein</fullName>
    </submittedName>
</protein>
<proteinExistence type="predicted"/>
<dbReference type="AlphaFoldDB" id="A0AAE1A2P1"/>
<name>A0AAE1A2P1_9GAST</name>
<feature type="non-terminal residue" evidence="1">
    <location>
        <position position="1"/>
    </location>
</feature>
<accession>A0AAE1A2P1</accession>
<keyword evidence="2" id="KW-1185">Reference proteome</keyword>
<comment type="caution">
    <text evidence="1">The sequence shown here is derived from an EMBL/GenBank/DDBJ whole genome shotgun (WGS) entry which is preliminary data.</text>
</comment>
<evidence type="ECO:0000313" key="2">
    <source>
        <dbReference type="Proteomes" id="UP001283361"/>
    </source>
</evidence>
<dbReference type="Proteomes" id="UP001283361">
    <property type="component" value="Unassembled WGS sequence"/>
</dbReference>